<dbReference type="OMA" id="LAXVPEA"/>
<keyword evidence="1" id="KW-0393">Immunoglobulin domain</keyword>
<dbReference type="InterPro" id="IPR036179">
    <property type="entry name" value="Ig-like_dom_sf"/>
</dbReference>
<dbReference type="Gene3D" id="2.60.40.10">
    <property type="entry name" value="Immunoglobulins"/>
    <property type="match status" value="2"/>
</dbReference>
<dbReference type="GO" id="GO:0098632">
    <property type="term" value="F:cell-cell adhesion mediator activity"/>
    <property type="evidence" value="ECO:0007669"/>
    <property type="project" value="TreeGrafter"/>
</dbReference>
<dbReference type="SUPFAM" id="SSF82895">
    <property type="entry name" value="TSP-1 type 1 repeat"/>
    <property type="match status" value="2"/>
</dbReference>
<dbReference type="Proteomes" id="UP000261560">
    <property type="component" value="Unplaced"/>
</dbReference>
<evidence type="ECO:0000256" key="2">
    <source>
        <dbReference type="SAM" id="MobiDB-lite"/>
    </source>
</evidence>
<dbReference type="GO" id="GO:0007156">
    <property type="term" value="P:homophilic cell adhesion via plasma membrane adhesion molecules"/>
    <property type="evidence" value="ECO:0007669"/>
    <property type="project" value="TreeGrafter"/>
</dbReference>
<evidence type="ECO:0000259" key="3">
    <source>
        <dbReference type="PROSITE" id="PS50835"/>
    </source>
</evidence>
<dbReference type="GO" id="GO:0030424">
    <property type="term" value="C:axon"/>
    <property type="evidence" value="ECO:0007669"/>
    <property type="project" value="TreeGrafter"/>
</dbReference>
<keyword evidence="5" id="KW-1185">Reference proteome</keyword>
<feature type="domain" description="Ig-like" evidence="3">
    <location>
        <begin position="16"/>
        <end position="88"/>
    </location>
</feature>
<dbReference type="SMART" id="SM00408">
    <property type="entry name" value="IGc2"/>
    <property type="match status" value="2"/>
</dbReference>
<dbReference type="STRING" id="30732.ENSOMEP00000005938"/>
<dbReference type="InterPro" id="IPR003599">
    <property type="entry name" value="Ig_sub"/>
</dbReference>
<dbReference type="Ensembl" id="ENSOMET00000006671.1">
    <property type="protein sequence ID" value="ENSOMEP00000005938.1"/>
    <property type="gene ID" value="ENSOMEG00000006961.1"/>
</dbReference>
<dbReference type="InterPro" id="IPR003598">
    <property type="entry name" value="Ig_sub2"/>
</dbReference>
<dbReference type="PROSITE" id="PS50092">
    <property type="entry name" value="TSP1"/>
    <property type="match status" value="2"/>
</dbReference>
<feature type="domain" description="Ig-like" evidence="3">
    <location>
        <begin position="250"/>
        <end position="352"/>
    </location>
</feature>
<dbReference type="SMART" id="SM00409">
    <property type="entry name" value="IG"/>
    <property type="match status" value="2"/>
</dbReference>
<reference evidence="4" key="1">
    <citation type="submission" date="2025-08" db="UniProtKB">
        <authorList>
            <consortium name="Ensembl"/>
        </authorList>
    </citation>
    <scope>IDENTIFICATION</scope>
</reference>
<dbReference type="Gene3D" id="2.20.100.10">
    <property type="entry name" value="Thrombospondin type-1 (TSP1) repeat"/>
    <property type="match status" value="2"/>
</dbReference>
<dbReference type="PANTHER" id="PTHR10075:SF103">
    <property type="entry name" value="ROUNDABOUT HOMOLOG 4"/>
    <property type="match status" value="1"/>
</dbReference>
<feature type="compositionally biased region" description="Polar residues" evidence="2">
    <location>
        <begin position="212"/>
        <end position="231"/>
    </location>
</feature>
<organism evidence="4 5">
    <name type="scientific">Oryzias melastigma</name>
    <name type="common">Marine medaka</name>
    <dbReference type="NCBI Taxonomy" id="30732"/>
    <lineage>
        <taxon>Eukaryota</taxon>
        <taxon>Metazoa</taxon>
        <taxon>Chordata</taxon>
        <taxon>Craniata</taxon>
        <taxon>Vertebrata</taxon>
        <taxon>Euteleostomi</taxon>
        <taxon>Actinopterygii</taxon>
        <taxon>Neopterygii</taxon>
        <taxon>Teleostei</taxon>
        <taxon>Neoteleostei</taxon>
        <taxon>Acanthomorphata</taxon>
        <taxon>Ovalentaria</taxon>
        <taxon>Atherinomorphae</taxon>
        <taxon>Beloniformes</taxon>
        <taxon>Adrianichthyidae</taxon>
        <taxon>Oryziinae</taxon>
        <taxon>Oryzias</taxon>
    </lineage>
</organism>
<dbReference type="InterPro" id="IPR000884">
    <property type="entry name" value="TSP1_rpt"/>
</dbReference>
<evidence type="ECO:0000313" key="4">
    <source>
        <dbReference type="Ensembl" id="ENSOMEP00000005938.1"/>
    </source>
</evidence>
<dbReference type="AlphaFoldDB" id="A0A3B3BLL8"/>
<dbReference type="GO" id="GO:0005886">
    <property type="term" value="C:plasma membrane"/>
    <property type="evidence" value="ECO:0007669"/>
    <property type="project" value="TreeGrafter"/>
</dbReference>
<dbReference type="Pfam" id="PF13927">
    <property type="entry name" value="Ig_3"/>
    <property type="match status" value="2"/>
</dbReference>
<protein>
    <recommendedName>
        <fullName evidence="3">Ig-like domain-containing protein</fullName>
    </recommendedName>
</protein>
<dbReference type="InterPro" id="IPR013783">
    <property type="entry name" value="Ig-like_fold"/>
</dbReference>
<dbReference type="GO" id="GO:0070593">
    <property type="term" value="P:dendrite self-avoidance"/>
    <property type="evidence" value="ECO:0007669"/>
    <property type="project" value="TreeGrafter"/>
</dbReference>
<proteinExistence type="predicted"/>
<dbReference type="SUPFAM" id="SSF48726">
    <property type="entry name" value="Immunoglobulin"/>
    <property type="match status" value="2"/>
</dbReference>
<evidence type="ECO:0000313" key="5">
    <source>
        <dbReference type="Proteomes" id="UP000261560"/>
    </source>
</evidence>
<dbReference type="InterPro" id="IPR007110">
    <property type="entry name" value="Ig-like_dom"/>
</dbReference>
<accession>A0A3B3BLL8</accession>
<dbReference type="PANTHER" id="PTHR10075">
    <property type="entry name" value="BASIGIN RELATED"/>
    <property type="match status" value="1"/>
</dbReference>
<name>A0A3B3BLL8_ORYME</name>
<reference evidence="4" key="2">
    <citation type="submission" date="2025-09" db="UniProtKB">
        <authorList>
            <consortium name="Ensembl"/>
        </authorList>
    </citation>
    <scope>IDENTIFICATION</scope>
</reference>
<dbReference type="Pfam" id="PF19030">
    <property type="entry name" value="TSP1_ADAMTS"/>
    <property type="match status" value="2"/>
</dbReference>
<dbReference type="InterPro" id="IPR036383">
    <property type="entry name" value="TSP1_rpt_sf"/>
</dbReference>
<dbReference type="GeneTree" id="ENSGT00940000159642"/>
<evidence type="ECO:0000256" key="1">
    <source>
        <dbReference type="ARBA" id="ARBA00023319"/>
    </source>
</evidence>
<dbReference type="PaxDb" id="30732-ENSOMEP00000005938"/>
<dbReference type="PROSITE" id="PS50835">
    <property type="entry name" value="IG_LIKE"/>
    <property type="match status" value="2"/>
</dbReference>
<feature type="region of interest" description="Disordered" evidence="2">
    <location>
        <begin position="212"/>
        <end position="247"/>
    </location>
</feature>
<sequence>KLYNFCFWQLLLALVPVHSYAYLLPWTTLVLRCPSGSFRKGHIRWLKDGKPLVNLSVTSQGYMKIQQVQPSDAGVYTCVTGQAQEHFALLIIGSKQKLFAPESLLVESSKNWRPASPRGGPQELPVSLNTYDNLVGLLLGLKSSFQNEKYLASKPHWSQMNRSTDGRSSEFSIPVLLTADIQRLDEVISEGLRGAQAERLVAQLLNELITTQGDTNESSLHPTERAASSTEGPLDNKPNIKAHTSRAKSPVIIQRSKKVGSSPASESVVYLGAPVVLQKAVATLELRCEALGEPHPSVTWSKNGKEVQLSIDLLPSGTLRIQSPGKGDEGLYTCTARNYLGSASLSSYLQITSGKGKSCVHSNRTGGSCSERSNSSQSAELCAGQGCHLRSAATTTPFSFISCKNCFTFADSAWGLLRWRLDAWSSCSASCGGGSQTRRLRCLKGPVGRSREQKKKTRLFHLYYLFIFISFAVQCHGQCVGPSLATQHRHVYCQNTNGTKVSSRMCSAFRRWNCSTEACALRWHVGAWTQCTATCGRHGFQSRLVTCKHHRTGKTAREHHCMWRPRPPSWQRCNILSCSRSKPAKATVFRP</sequence>
<dbReference type="GO" id="GO:0007411">
    <property type="term" value="P:axon guidance"/>
    <property type="evidence" value="ECO:0007669"/>
    <property type="project" value="TreeGrafter"/>
</dbReference>